<dbReference type="AlphaFoldDB" id="A0AAV8ED75"/>
<dbReference type="EMBL" id="JAMFTS010000003">
    <property type="protein sequence ID" value="KAJ4778634.1"/>
    <property type="molecule type" value="Genomic_DNA"/>
</dbReference>
<evidence type="ECO:0000313" key="10">
    <source>
        <dbReference type="Proteomes" id="UP001140206"/>
    </source>
</evidence>
<feature type="transmembrane region" description="Helical" evidence="7">
    <location>
        <begin position="388"/>
        <end position="412"/>
    </location>
</feature>
<organism evidence="8 10">
    <name type="scientific">Rhynchospora pubera</name>
    <dbReference type="NCBI Taxonomy" id="906938"/>
    <lineage>
        <taxon>Eukaryota</taxon>
        <taxon>Viridiplantae</taxon>
        <taxon>Streptophyta</taxon>
        <taxon>Embryophyta</taxon>
        <taxon>Tracheophyta</taxon>
        <taxon>Spermatophyta</taxon>
        <taxon>Magnoliopsida</taxon>
        <taxon>Liliopsida</taxon>
        <taxon>Poales</taxon>
        <taxon>Cyperaceae</taxon>
        <taxon>Cyperoideae</taxon>
        <taxon>Rhynchosporeae</taxon>
        <taxon>Rhynchospora</taxon>
    </lineage>
</organism>
<dbReference type="Proteomes" id="UP001140206">
    <property type="component" value="Chromosome 1"/>
</dbReference>
<dbReference type="PANTHER" id="PTHR31585:SF12">
    <property type="entry name" value="FOLATE-BIOPTERIN TRANSPORTER 9, CHLOROPLASTIC-RELATED"/>
    <property type="match status" value="1"/>
</dbReference>
<keyword evidence="3" id="KW-0813">Transport</keyword>
<dbReference type="InterPro" id="IPR039309">
    <property type="entry name" value="BT1"/>
</dbReference>
<keyword evidence="5 7" id="KW-1133">Transmembrane helix</keyword>
<feature type="transmembrane region" description="Helical" evidence="7">
    <location>
        <begin position="356"/>
        <end position="376"/>
    </location>
</feature>
<dbReference type="GO" id="GO:0016020">
    <property type="term" value="C:membrane"/>
    <property type="evidence" value="ECO:0007669"/>
    <property type="project" value="UniProtKB-SubCell"/>
</dbReference>
<accession>A0AAV8ED75</accession>
<dbReference type="InterPro" id="IPR036259">
    <property type="entry name" value="MFS_trans_sf"/>
</dbReference>
<evidence type="ECO:0000256" key="6">
    <source>
        <dbReference type="ARBA" id="ARBA00023136"/>
    </source>
</evidence>
<dbReference type="Proteomes" id="UP001140206">
    <property type="component" value="Chromosome 3"/>
</dbReference>
<feature type="transmembrane region" description="Helical" evidence="7">
    <location>
        <begin position="324"/>
        <end position="344"/>
    </location>
</feature>
<keyword evidence="10" id="KW-1185">Reference proteome</keyword>
<keyword evidence="6 7" id="KW-0472">Membrane</keyword>
<dbReference type="PANTHER" id="PTHR31585">
    <property type="entry name" value="FOLATE-BIOPTERIN TRANSPORTER 1, CHLOROPLASTIC"/>
    <property type="match status" value="1"/>
</dbReference>
<proteinExistence type="inferred from homology"/>
<dbReference type="EMBL" id="JAMFTS010000001">
    <property type="protein sequence ID" value="KAJ4805855.1"/>
    <property type="molecule type" value="Genomic_DNA"/>
</dbReference>
<dbReference type="Pfam" id="PF03092">
    <property type="entry name" value="BT1"/>
    <property type="match status" value="1"/>
</dbReference>
<evidence type="ECO:0000313" key="8">
    <source>
        <dbReference type="EMBL" id="KAJ4778634.1"/>
    </source>
</evidence>
<feature type="transmembrane region" description="Helical" evidence="7">
    <location>
        <begin position="208"/>
        <end position="230"/>
    </location>
</feature>
<name>A0AAV8ED75_9POAL</name>
<dbReference type="InterPro" id="IPR004324">
    <property type="entry name" value="FBT"/>
</dbReference>
<evidence type="ECO:0000313" key="9">
    <source>
        <dbReference type="EMBL" id="KAJ4805855.1"/>
    </source>
</evidence>
<evidence type="ECO:0000256" key="2">
    <source>
        <dbReference type="ARBA" id="ARBA00007015"/>
    </source>
</evidence>
<dbReference type="Gene3D" id="1.20.1250.20">
    <property type="entry name" value="MFS general substrate transporter like domains"/>
    <property type="match status" value="1"/>
</dbReference>
<dbReference type="NCBIfam" id="TIGR00788">
    <property type="entry name" value="fbt"/>
    <property type="match status" value="1"/>
</dbReference>
<gene>
    <name evidence="9" type="ORF">LUZ62_018421</name>
    <name evidence="8" type="ORF">LUZ62_062891</name>
</gene>
<feature type="transmembrane region" description="Helical" evidence="7">
    <location>
        <begin position="464"/>
        <end position="485"/>
    </location>
</feature>
<feature type="transmembrane region" description="Helical" evidence="7">
    <location>
        <begin position="424"/>
        <end position="452"/>
    </location>
</feature>
<protein>
    <submittedName>
        <fullName evidence="8">Major facilitator superfamily protein</fullName>
    </submittedName>
</protein>
<feature type="transmembrane region" description="Helical" evidence="7">
    <location>
        <begin position="290"/>
        <end position="312"/>
    </location>
</feature>
<evidence type="ECO:0000256" key="4">
    <source>
        <dbReference type="ARBA" id="ARBA00022692"/>
    </source>
</evidence>
<evidence type="ECO:0000256" key="3">
    <source>
        <dbReference type="ARBA" id="ARBA00022448"/>
    </source>
</evidence>
<evidence type="ECO:0000256" key="5">
    <source>
        <dbReference type="ARBA" id="ARBA00022989"/>
    </source>
</evidence>
<evidence type="ECO:0000256" key="1">
    <source>
        <dbReference type="ARBA" id="ARBA00004141"/>
    </source>
</evidence>
<keyword evidence="4 7" id="KW-0812">Transmembrane</keyword>
<dbReference type="SUPFAM" id="SSF103473">
    <property type="entry name" value="MFS general substrate transporter"/>
    <property type="match status" value="1"/>
</dbReference>
<comment type="subcellular location">
    <subcellularLocation>
        <location evidence="1">Membrane</location>
        <topology evidence="1">Multi-pass membrane protein</topology>
    </subcellularLocation>
</comment>
<sequence>MLTLSKPCPNPHLLTYKPKTRPISLPLQISNSSLDPKRRTSHKAFSISTSQTSNTSYVSKQAKPVQLKPAIGMWTLCGLGYCVQGFRCFPWLGLNFHLAQGIGLSPGALQLVQNFSNLPLVAKPLFGVISDAVYIGGAHRLPYISIGVCLQLVSWGTLALIPPTANTFPTQMACIILSNVGASVTEVATDALVTEFSRAAETGELQSYAFIALSAGSLLGNLSGGYALLYTHDPKLLFMTFSFFLVQQLSLALSTKERTIERRHIGTIPLRDNLQSQISNFVQAVSERQILYPLCWIIGSVAFVPILSGSIFCFQTQILNLDPSIIGLSKVVGQLFVISATLLYNRFLKRIPLRTLVSGLQVMYAFALLSDLLLVKQINLSLGISNEIYVLSLSALAEAIAQFKLLPFTVLLSSLCPRGCEGSLLAFFASGVVLASIVGGFLGVGLSCLIGVSAANYSNLPVGIIVQFLAALVPFCWISCLPLDWSPEDKKVRRNDERKRNFLLQKKIE</sequence>
<reference evidence="8" key="1">
    <citation type="submission" date="2022-08" db="EMBL/GenBank/DDBJ databases">
        <authorList>
            <person name="Marques A."/>
        </authorList>
    </citation>
    <scope>NUCLEOTIDE SEQUENCE</scope>
    <source>
        <strain evidence="8">RhyPub2mFocal</strain>
        <tissue evidence="8">Leaves</tissue>
    </source>
</reference>
<comment type="similarity">
    <text evidence="2">Belongs to the major facilitator superfamily. Folate-biopterin transporter (TC 2.A.71) family.</text>
</comment>
<evidence type="ECO:0000256" key="7">
    <source>
        <dbReference type="SAM" id="Phobius"/>
    </source>
</evidence>
<comment type="caution">
    <text evidence="8">The sequence shown here is derived from an EMBL/GenBank/DDBJ whole genome shotgun (WGS) entry which is preliminary data.</text>
</comment>